<accession>A0A7W7EH39</accession>
<dbReference type="EMBL" id="JACIHU010000014">
    <property type="protein sequence ID" value="MBB4482768.1"/>
    <property type="molecule type" value="Genomic_DNA"/>
</dbReference>
<feature type="region of interest" description="Disordered" evidence="1">
    <location>
        <begin position="46"/>
        <end position="66"/>
    </location>
</feature>
<evidence type="ECO:0000313" key="4">
    <source>
        <dbReference type="Proteomes" id="UP000523431"/>
    </source>
</evidence>
<evidence type="ECO:0000256" key="1">
    <source>
        <dbReference type="SAM" id="MobiDB-lite"/>
    </source>
</evidence>
<evidence type="ECO:0000313" key="3">
    <source>
        <dbReference type="EMBL" id="MBB4538456.1"/>
    </source>
</evidence>
<proteinExistence type="predicted"/>
<name>A0A7W7EH39_RHIET</name>
<dbReference type="Proteomes" id="UP000523431">
    <property type="component" value="Unassembled WGS sequence"/>
</dbReference>
<sequence>MVMEASPSALLIMGQAQFGCKFLGNRARCASSAVVRTMVFGKVESQYPVGSASPSGHFDKQPFDRT</sequence>
<protein>
    <submittedName>
        <fullName evidence="3">Uncharacterized protein</fullName>
    </submittedName>
</protein>
<dbReference type="EMBL" id="JACIID010000014">
    <property type="protein sequence ID" value="MBB4538456.1"/>
    <property type="molecule type" value="Genomic_DNA"/>
</dbReference>
<evidence type="ECO:0000313" key="5">
    <source>
        <dbReference type="Proteomes" id="UP000557344"/>
    </source>
</evidence>
<evidence type="ECO:0000313" key="2">
    <source>
        <dbReference type="EMBL" id="MBB4482768.1"/>
    </source>
</evidence>
<feature type="compositionally biased region" description="Basic and acidic residues" evidence="1">
    <location>
        <begin position="57"/>
        <end position="66"/>
    </location>
</feature>
<dbReference type="Proteomes" id="UP000557344">
    <property type="component" value="Unassembled WGS sequence"/>
</dbReference>
<dbReference type="AlphaFoldDB" id="A0A7W7EH39"/>
<gene>
    <name evidence="2" type="ORF">GGE46_005383</name>
    <name evidence="3" type="ORF">GGE57_005239</name>
</gene>
<comment type="caution">
    <text evidence="3">The sequence shown here is derived from an EMBL/GenBank/DDBJ whole genome shotgun (WGS) entry which is preliminary data.</text>
</comment>
<organism evidence="3 4">
    <name type="scientific">Rhizobium etli</name>
    <dbReference type="NCBI Taxonomy" id="29449"/>
    <lineage>
        <taxon>Bacteria</taxon>
        <taxon>Pseudomonadati</taxon>
        <taxon>Pseudomonadota</taxon>
        <taxon>Alphaproteobacteria</taxon>
        <taxon>Hyphomicrobiales</taxon>
        <taxon>Rhizobiaceae</taxon>
        <taxon>Rhizobium/Agrobacterium group</taxon>
        <taxon>Rhizobium</taxon>
    </lineage>
</organism>
<reference evidence="4 5" key="1">
    <citation type="submission" date="2020-08" db="EMBL/GenBank/DDBJ databases">
        <title>Genomic Encyclopedia of Type Strains, Phase IV (KMG-V): Genome sequencing to study the core and pangenomes of soil and plant-associated prokaryotes.</title>
        <authorList>
            <person name="Whitman W."/>
        </authorList>
    </citation>
    <scope>NUCLEOTIDE SEQUENCE [LARGE SCALE GENOMIC DNA]</scope>
    <source>
        <strain evidence="2 5">SEMIA 471</strain>
        <strain evidence="3 4">SEMIA 489</strain>
    </source>
</reference>